<proteinExistence type="inferred from homology"/>
<dbReference type="Pfam" id="PF13401">
    <property type="entry name" value="AAA_22"/>
    <property type="match status" value="1"/>
</dbReference>
<dbReference type="AlphaFoldDB" id="A0A0F8G885"/>
<feature type="domain" description="Cdc6 AAA+ ATPase-type lid" evidence="8">
    <location>
        <begin position="225"/>
        <end position="290"/>
    </location>
</feature>
<dbReference type="Pfam" id="PF22703">
    <property type="entry name" value="Cdc6_lid"/>
    <property type="match status" value="1"/>
</dbReference>
<dbReference type="Proteomes" id="UP000034399">
    <property type="component" value="Unassembled WGS sequence"/>
</dbReference>
<protein>
    <recommendedName>
        <fullName evidence="5">ORC1-type DNA replication protein</fullName>
    </recommendedName>
</protein>
<reference evidence="9 10" key="1">
    <citation type="journal article" date="2015" name="ISME J.">
        <title>Genomic and phenotypic differentiation among Methanosarcina mazei populations from Columbia River sediment.</title>
        <authorList>
            <person name="Youngblut N.D."/>
            <person name="Wirth J.S."/>
            <person name="Henriksen J.R."/>
            <person name="Smith M."/>
            <person name="Simon H."/>
            <person name="Metcalf W.W."/>
            <person name="Whitaker R.J."/>
        </authorList>
    </citation>
    <scope>NUCLEOTIDE SEQUENCE [LARGE SCALE GENOMIC DNA]</scope>
    <source>
        <strain evidence="9 10">3.F.A.1A.1</strain>
    </source>
</reference>
<dbReference type="GO" id="GO:0016887">
    <property type="term" value="F:ATP hydrolysis activity"/>
    <property type="evidence" value="ECO:0007669"/>
    <property type="project" value="InterPro"/>
</dbReference>
<evidence type="ECO:0000256" key="1">
    <source>
        <dbReference type="ARBA" id="ARBA00006184"/>
    </source>
</evidence>
<dbReference type="InterPro" id="IPR036390">
    <property type="entry name" value="WH_DNA-bd_sf"/>
</dbReference>
<feature type="binding site" evidence="5">
    <location>
        <position position="219"/>
    </location>
    <ligand>
        <name>ATP</name>
        <dbReference type="ChEBI" id="CHEBI:30616"/>
    </ligand>
</feature>
<evidence type="ECO:0000256" key="3">
    <source>
        <dbReference type="ARBA" id="ARBA00022741"/>
    </source>
</evidence>
<dbReference type="InterPro" id="IPR036388">
    <property type="entry name" value="WH-like_DNA-bd_sf"/>
</dbReference>
<organism evidence="9 10">
    <name type="scientific">Methanosarcina mazei</name>
    <name type="common">Methanosarcina frisia</name>
    <dbReference type="NCBI Taxonomy" id="2209"/>
    <lineage>
        <taxon>Archaea</taxon>
        <taxon>Methanobacteriati</taxon>
        <taxon>Methanobacteriota</taxon>
        <taxon>Stenosarchaea group</taxon>
        <taxon>Methanomicrobia</taxon>
        <taxon>Methanosarcinales</taxon>
        <taxon>Methanosarcinaceae</taxon>
        <taxon>Methanosarcina</taxon>
    </lineage>
</organism>
<dbReference type="GO" id="GO:0006260">
    <property type="term" value="P:DNA replication"/>
    <property type="evidence" value="ECO:0007669"/>
    <property type="project" value="UniProtKB-UniRule"/>
</dbReference>
<evidence type="ECO:0000313" key="9">
    <source>
        <dbReference type="EMBL" id="KKG35368.1"/>
    </source>
</evidence>
<dbReference type="InterPro" id="IPR055237">
    <property type="entry name" value="Cdc6_lid"/>
</dbReference>
<dbReference type="EMBL" id="JJPA01000071">
    <property type="protein sequence ID" value="KKG35368.1"/>
    <property type="molecule type" value="Genomic_DNA"/>
</dbReference>
<comment type="similarity">
    <text evidence="1 5">Belongs to the CDC6/cdc18 family.</text>
</comment>
<evidence type="ECO:0000256" key="5">
    <source>
        <dbReference type="HAMAP-Rule" id="MF_01407"/>
    </source>
</evidence>
<feature type="binding site" evidence="5">
    <location>
        <position position="231"/>
    </location>
    <ligand>
        <name>ATP</name>
        <dbReference type="ChEBI" id="CHEBI:30616"/>
    </ligand>
</feature>
<dbReference type="SUPFAM" id="SSF46785">
    <property type="entry name" value="Winged helix' DNA-binding domain"/>
    <property type="match status" value="1"/>
</dbReference>
<dbReference type="Gene3D" id="3.40.50.300">
    <property type="entry name" value="P-loop containing nucleotide triphosphate hydrolases"/>
    <property type="match status" value="1"/>
</dbReference>
<dbReference type="RefSeq" id="WP_048044037.1">
    <property type="nucleotide sequence ID" value="NZ_JJPA01000071.1"/>
</dbReference>
<evidence type="ECO:0000256" key="2">
    <source>
        <dbReference type="ARBA" id="ARBA00022705"/>
    </source>
</evidence>
<evidence type="ECO:0000256" key="4">
    <source>
        <dbReference type="ARBA" id="ARBA00022840"/>
    </source>
</evidence>
<evidence type="ECO:0000313" key="10">
    <source>
        <dbReference type="Proteomes" id="UP000034399"/>
    </source>
</evidence>
<dbReference type="Gene3D" id="1.10.10.10">
    <property type="entry name" value="Winged helix-like DNA-binding domain superfamily/Winged helix DNA-binding domain"/>
    <property type="match status" value="1"/>
</dbReference>
<evidence type="ECO:0000259" key="8">
    <source>
        <dbReference type="Pfam" id="PF22703"/>
    </source>
</evidence>
<sequence>MSDEPISSYEQMFKINKHTILKDTYVLSLDYLPPALIGRNEEVNKLVEMFSALGSHGYPENCVIEGKSGSGKTVTTRFFMVKLLEMLKERKILDHQLLCVYLSCKAHRNSNAVIYEIISQIDPLTRIPRKGFSLDYYYAALWDLIRERDISLVVILDEIDQLKQNDVLYMLSRAGESKLLPVRHFITTVGISNKLSYIESLDSRTKSSMSFKEVRFNPYNAEDIRMILCDRVKLAFYEGAIEDETVSVCAKISAEVHGDARKAIDLLKAAATFAENNGFSKVEPGHIGKACEIFDEDGILSIVEDFPLHDKLVLLAAAKLIDGNRISTDSVKVTSLYNKLCELIEEKPQARSTISNKLREFATMDIIKDTPTKRGKGGRTVQLNVSSASLESVLCKDFYLESLEDYIPIGYY</sequence>
<dbReference type="NCBIfam" id="TIGR02928">
    <property type="entry name" value="orc1/cdc6 family replication initiation protein"/>
    <property type="match status" value="1"/>
</dbReference>
<dbReference type="Pfam" id="PF09079">
    <property type="entry name" value="WHD_Cdc6"/>
    <property type="match status" value="1"/>
</dbReference>
<dbReference type="InterPro" id="IPR049945">
    <property type="entry name" value="AAA_22"/>
</dbReference>
<feature type="binding site" evidence="5">
    <location>
        <begin position="70"/>
        <end position="74"/>
    </location>
    <ligand>
        <name>ATP</name>
        <dbReference type="ChEBI" id="CHEBI:30616"/>
    </ligand>
</feature>
<feature type="domain" description="Cdc6 C-terminal" evidence="6">
    <location>
        <begin position="303"/>
        <end position="386"/>
    </location>
</feature>
<evidence type="ECO:0000259" key="6">
    <source>
        <dbReference type="Pfam" id="PF09079"/>
    </source>
</evidence>
<dbReference type="HAMAP" id="MF_01407">
    <property type="entry name" value="ORC1_type_DNA_replic_protein"/>
    <property type="match status" value="1"/>
</dbReference>
<accession>A0A0F8G885</accession>
<dbReference type="InterPro" id="IPR050311">
    <property type="entry name" value="ORC1/CDC6"/>
</dbReference>
<dbReference type="PANTHER" id="PTHR10763">
    <property type="entry name" value="CELL DIVISION CONTROL PROTEIN 6-RELATED"/>
    <property type="match status" value="1"/>
</dbReference>
<keyword evidence="2 5" id="KW-0235">DNA replication</keyword>
<gene>
    <name evidence="9" type="ORF">DU52_15670</name>
</gene>
<keyword evidence="4 5" id="KW-0067">ATP-binding</keyword>
<comment type="function">
    <text evidence="5">Involved in regulation of DNA replication.</text>
</comment>
<dbReference type="Gene3D" id="1.10.8.60">
    <property type="match status" value="1"/>
</dbReference>
<dbReference type="InterPro" id="IPR014277">
    <property type="entry name" value="Orc1/Cdc6_arc"/>
</dbReference>
<feature type="domain" description="ORC1/DEAH AAA+ ATPase" evidence="7">
    <location>
        <begin position="61"/>
        <end position="182"/>
    </location>
</feature>
<keyword evidence="3 5" id="KW-0547">Nucleotide-binding</keyword>
<dbReference type="GO" id="GO:0005524">
    <property type="term" value="F:ATP binding"/>
    <property type="evidence" value="ECO:0007669"/>
    <property type="project" value="UniProtKB-UniRule"/>
</dbReference>
<comment type="caution">
    <text evidence="9">The sequence shown here is derived from an EMBL/GenBank/DDBJ whole genome shotgun (WGS) entry which is preliminary data.</text>
</comment>
<dbReference type="InterPro" id="IPR015163">
    <property type="entry name" value="Cdc6_C"/>
</dbReference>
<dbReference type="PANTHER" id="PTHR10763:SF26">
    <property type="entry name" value="CELL DIVISION CONTROL PROTEIN 6 HOMOLOG"/>
    <property type="match status" value="1"/>
</dbReference>
<evidence type="ECO:0000259" key="7">
    <source>
        <dbReference type="Pfam" id="PF13401"/>
    </source>
</evidence>
<dbReference type="PATRIC" id="fig|2209.61.peg.3373"/>
<name>A0A0F8G885_METMZ</name>
<dbReference type="SUPFAM" id="SSF52540">
    <property type="entry name" value="P-loop containing nucleoside triphosphate hydrolases"/>
    <property type="match status" value="1"/>
</dbReference>
<dbReference type="InterPro" id="IPR027417">
    <property type="entry name" value="P-loop_NTPase"/>
</dbReference>